<feature type="transmembrane region" description="Helical" evidence="1">
    <location>
        <begin position="96"/>
        <end position="128"/>
    </location>
</feature>
<feature type="transmembrane region" description="Helical" evidence="1">
    <location>
        <begin position="222"/>
        <end position="240"/>
    </location>
</feature>
<accession>A0A8J3FXP0</accession>
<dbReference type="Proteomes" id="UP000637578">
    <property type="component" value="Unassembled WGS sequence"/>
</dbReference>
<evidence type="ECO:0000313" key="2">
    <source>
        <dbReference type="EMBL" id="GGM75723.1"/>
    </source>
</evidence>
<reference evidence="2" key="1">
    <citation type="journal article" date="2014" name="Int. J. Syst. Evol. Microbiol.">
        <title>Complete genome sequence of Corynebacterium casei LMG S-19264T (=DSM 44701T), isolated from a smear-ripened cheese.</title>
        <authorList>
            <consortium name="US DOE Joint Genome Institute (JGI-PGF)"/>
            <person name="Walter F."/>
            <person name="Albersmeier A."/>
            <person name="Kalinowski J."/>
            <person name="Ruckert C."/>
        </authorList>
    </citation>
    <scope>NUCLEOTIDE SEQUENCE</scope>
    <source>
        <strain evidence="2">CGMCC 4.5737</strain>
    </source>
</reference>
<feature type="transmembrane region" description="Helical" evidence="1">
    <location>
        <begin position="134"/>
        <end position="152"/>
    </location>
</feature>
<dbReference type="EMBL" id="BMMK01000035">
    <property type="protein sequence ID" value="GGM75723.1"/>
    <property type="molecule type" value="Genomic_DNA"/>
</dbReference>
<gene>
    <name evidence="2" type="ORF">GCM10012275_53030</name>
</gene>
<keyword evidence="1" id="KW-0472">Membrane</keyword>
<evidence type="ECO:0000256" key="1">
    <source>
        <dbReference type="SAM" id="Phobius"/>
    </source>
</evidence>
<keyword evidence="3" id="KW-1185">Reference proteome</keyword>
<dbReference type="RefSeq" id="WP_189061147.1">
    <property type="nucleotide sequence ID" value="NZ_BMMK01000035.1"/>
</dbReference>
<keyword evidence="1" id="KW-1133">Transmembrane helix</keyword>
<protein>
    <submittedName>
        <fullName evidence="2">Membrane protein</fullName>
    </submittedName>
</protein>
<evidence type="ECO:0000313" key="3">
    <source>
        <dbReference type="Proteomes" id="UP000637578"/>
    </source>
</evidence>
<organism evidence="2 3">
    <name type="scientific">Longimycelium tulufanense</name>
    <dbReference type="NCBI Taxonomy" id="907463"/>
    <lineage>
        <taxon>Bacteria</taxon>
        <taxon>Bacillati</taxon>
        <taxon>Actinomycetota</taxon>
        <taxon>Actinomycetes</taxon>
        <taxon>Pseudonocardiales</taxon>
        <taxon>Pseudonocardiaceae</taxon>
        <taxon>Longimycelium</taxon>
    </lineage>
</organism>
<keyword evidence="1" id="KW-0812">Transmembrane</keyword>
<dbReference type="AlphaFoldDB" id="A0A8J3FXP0"/>
<dbReference type="Pfam" id="PF04307">
    <property type="entry name" value="YdjM"/>
    <property type="match status" value="1"/>
</dbReference>
<name>A0A8J3FXP0_9PSEU</name>
<dbReference type="InterPro" id="IPR007404">
    <property type="entry name" value="YdjM-like"/>
</dbReference>
<comment type="caution">
    <text evidence="2">The sequence shown here is derived from an EMBL/GenBank/DDBJ whole genome shotgun (WGS) entry which is preliminary data.</text>
</comment>
<proteinExistence type="predicted"/>
<reference evidence="2" key="2">
    <citation type="submission" date="2020-09" db="EMBL/GenBank/DDBJ databases">
        <authorList>
            <person name="Sun Q."/>
            <person name="Zhou Y."/>
        </authorList>
    </citation>
    <scope>NUCLEOTIDE SEQUENCE</scope>
    <source>
        <strain evidence="2">CGMCC 4.5737</strain>
    </source>
</reference>
<sequence>MLGRTHALTGWCAGLALAPALGLDTLSEVVPFAAVTAGYALVPDLDHPGSRASRLLGVVTGAVSRLLRTASTLVYRLTKGPRDERGRGMHRHLSHTVVFAVALGFGADAATTTWGRWALLVILALGLLLSADALGNWLVLATGGAVVMVLVADGDAATALNATAEWAGVAVAVGCIVHCLGDALTRSGCPFLWPIPIAGETFYEIRPPRWLRFRTGGPVEQAVIFPACAVAGVLLVPGVWKVVVDIVA</sequence>